<name>A0A432YWY3_9GAMM</name>
<reference evidence="3 4" key="1">
    <citation type="journal article" date="2011" name="Front. Microbiol.">
        <title>Genomic signatures of strain selection and enhancement in Bacillus atrophaeus var. globigii, a historical biowarfare simulant.</title>
        <authorList>
            <person name="Gibbons H.S."/>
            <person name="Broomall S.M."/>
            <person name="McNew L.A."/>
            <person name="Daligault H."/>
            <person name="Chapman C."/>
            <person name="Bruce D."/>
            <person name="Karavis M."/>
            <person name="Krepps M."/>
            <person name="McGregor P.A."/>
            <person name="Hong C."/>
            <person name="Park K.H."/>
            <person name="Akmal A."/>
            <person name="Feldman A."/>
            <person name="Lin J.S."/>
            <person name="Chang W.E."/>
            <person name="Higgs B.W."/>
            <person name="Demirev P."/>
            <person name="Lindquist J."/>
            <person name="Liem A."/>
            <person name="Fochler E."/>
            <person name="Read T.D."/>
            <person name="Tapia R."/>
            <person name="Johnson S."/>
            <person name="Bishop-Lilly K.A."/>
            <person name="Detter C."/>
            <person name="Han C."/>
            <person name="Sozhamannan S."/>
            <person name="Rosenzweig C.N."/>
            <person name="Skowronski E.W."/>
        </authorList>
    </citation>
    <scope>NUCLEOTIDE SEQUENCE [LARGE SCALE GENOMIC DNA]</scope>
    <source>
        <strain evidence="3 4">TPS4-2</strain>
    </source>
</reference>
<dbReference type="PANTHER" id="PTHR30050:SF5">
    <property type="entry name" value="DNAA REGULATORY INACTIVATOR HDA"/>
    <property type="match status" value="1"/>
</dbReference>
<proteinExistence type="predicted"/>
<dbReference type="EMBL" id="PIQA01000001">
    <property type="protein sequence ID" value="RUO67807.1"/>
    <property type="molecule type" value="Genomic_DNA"/>
</dbReference>
<feature type="domain" description="Hda lid" evidence="2">
    <location>
        <begin position="171"/>
        <end position="235"/>
    </location>
</feature>
<protein>
    <submittedName>
        <fullName evidence="3">DnaA regulatory inactivator Hda</fullName>
    </submittedName>
</protein>
<dbReference type="AlphaFoldDB" id="A0A432YWY3"/>
<dbReference type="RefSeq" id="WP_126751784.1">
    <property type="nucleotide sequence ID" value="NZ_PIQA01000001.1"/>
</dbReference>
<dbReference type="GO" id="GO:0006270">
    <property type="term" value="P:DNA replication initiation"/>
    <property type="evidence" value="ECO:0007669"/>
    <property type="project" value="TreeGrafter"/>
</dbReference>
<dbReference type="Pfam" id="PF22688">
    <property type="entry name" value="Hda_lid"/>
    <property type="match status" value="1"/>
</dbReference>
<dbReference type="InterPro" id="IPR055199">
    <property type="entry name" value="Hda_lid"/>
</dbReference>
<dbReference type="Gene3D" id="3.40.50.300">
    <property type="entry name" value="P-loop containing nucleotide triphosphate hydrolases"/>
    <property type="match status" value="1"/>
</dbReference>
<dbReference type="InterPro" id="IPR013317">
    <property type="entry name" value="DnaA_dom"/>
</dbReference>
<feature type="domain" description="Chromosomal replication initiator protein DnaA ATPAse" evidence="1">
    <location>
        <begin position="15"/>
        <end position="161"/>
    </location>
</feature>
<organism evidence="3 4">
    <name type="scientific">Idiomarina piscisalsi</name>
    <dbReference type="NCBI Taxonomy" id="1096243"/>
    <lineage>
        <taxon>Bacteria</taxon>
        <taxon>Pseudomonadati</taxon>
        <taxon>Pseudomonadota</taxon>
        <taxon>Gammaproteobacteria</taxon>
        <taxon>Alteromonadales</taxon>
        <taxon>Idiomarinaceae</taxon>
        <taxon>Idiomarina</taxon>
    </lineage>
</organism>
<evidence type="ECO:0000313" key="3">
    <source>
        <dbReference type="EMBL" id="RUO67807.1"/>
    </source>
</evidence>
<dbReference type="InterPro" id="IPR017788">
    <property type="entry name" value="Hda"/>
</dbReference>
<evidence type="ECO:0000259" key="1">
    <source>
        <dbReference type="Pfam" id="PF00308"/>
    </source>
</evidence>
<gene>
    <name evidence="3" type="primary">hda</name>
    <name evidence="3" type="ORF">CWI73_02820</name>
</gene>
<sequence>MPPQQLPLAVQLPDDETFETFHKGSNETALKWLHTLPQKQAPLETSEQLTWLSGPEGVGKSHLLHSLVASSSNTNRVFYFPLKELVEVQPGAVLQGAEQASIICLDDVDRVTDNESWCYELFALINRVTDNEYSRLVMTAQQSAVKTKVSLPDLHSRFQWATAFQLQPLTDEDKAQVLSLRAQFRGLELPDDVAAFMIQRLGRSMRELMNTLNELDKASITYQRRLTIPFIKKILSV</sequence>
<comment type="caution">
    <text evidence="3">The sequence shown here is derived from an EMBL/GenBank/DDBJ whole genome shotgun (WGS) entry which is preliminary data.</text>
</comment>
<dbReference type="PANTHER" id="PTHR30050">
    <property type="entry name" value="CHROMOSOMAL REPLICATION INITIATOR PROTEIN DNAA"/>
    <property type="match status" value="1"/>
</dbReference>
<dbReference type="Gene3D" id="1.10.8.60">
    <property type="match status" value="1"/>
</dbReference>
<accession>A0A432YWY3</accession>
<dbReference type="InterPro" id="IPR027417">
    <property type="entry name" value="P-loop_NTPase"/>
</dbReference>
<evidence type="ECO:0000313" key="4">
    <source>
        <dbReference type="Proteomes" id="UP000288361"/>
    </source>
</evidence>
<dbReference type="GO" id="GO:0032297">
    <property type="term" value="P:negative regulation of DNA-templated DNA replication initiation"/>
    <property type="evidence" value="ECO:0007669"/>
    <property type="project" value="InterPro"/>
</dbReference>
<evidence type="ECO:0000259" key="2">
    <source>
        <dbReference type="Pfam" id="PF22688"/>
    </source>
</evidence>
<dbReference type="Proteomes" id="UP000288361">
    <property type="component" value="Unassembled WGS sequence"/>
</dbReference>
<dbReference type="NCBIfam" id="TIGR03420">
    <property type="entry name" value="DnaA_homol_Hda"/>
    <property type="match status" value="1"/>
</dbReference>
<dbReference type="SUPFAM" id="SSF52540">
    <property type="entry name" value="P-loop containing nucleoside triphosphate hydrolases"/>
    <property type="match status" value="1"/>
</dbReference>
<dbReference type="Pfam" id="PF00308">
    <property type="entry name" value="Bac_DnaA"/>
    <property type="match status" value="1"/>
</dbReference>